<protein>
    <submittedName>
        <fullName evidence="1">Sorting nexin-9</fullName>
    </submittedName>
</protein>
<keyword evidence="2" id="KW-1185">Reference proteome</keyword>
<accession>A0ACB8GBR9</accession>
<dbReference type="Proteomes" id="UP000827872">
    <property type="component" value="Linkage Group LG01"/>
</dbReference>
<gene>
    <name evidence="1" type="primary">SNX9_2</name>
    <name evidence="1" type="ORF">K3G42_025348</name>
</gene>
<evidence type="ECO:0000313" key="1">
    <source>
        <dbReference type="EMBL" id="KAH8017017.1"/>
    </source>
</evidence>
<proteinExistence type="predicted"/>
<name>A0ACB8GBR9_9SAUR</name>
<reference evidence="1" key="1">
    <citation type="submission" date="2021-08" db="EMBL/GenBank/DDBJ databases">
        <title>The first chromosome-level gecko genome reveals the dynamic sex chromosomes of Neotropical dwarf geckos (Sphaerodactylidae: Sphaerodactylus).</title>
        <authorList>
            <person name="Pinto B.J."/>
            <person name="Keating S.E."/>
            <person name="Gamble T."/>
        </authorList>
    </citation>
    <scope>NUCLEOTIDE SEQUENCE</scope>
    <source>
        <strain evidence="1">TG3544</strain>
    </source>
</reference>
<evidence type="ECO:0000313" key="2">
    <source>
        <dbReference type="Proteomes" id="UP000827872"/>
    </source>
</evidence>
<dbReference type="EMBL" id="CM037614">
    <property type="protein sequence ID" value="KAH8017017.1"/>
    <property type="molecule type" value="Genomic_DNA"/>
</dbReference>
<organism evidence="1 2">
    <name type="scientific">Sphaerodactylus townsendi</name>
    <dbReference type="NCBI Taxonomy" id="933632"/>
    <lineage>
        <taxon>Eukaryota</taxon>
        <taxon>Metazoa</taxon>
        <taxon>Chordata</taxon>
        <taxon>Craniata</taxon>
        <taxon>Vertebrata</taxon>
        <taxon>Euteleostomi</taxon>
        <taxon>Lepidosauria</taxon>
        <taxon>Squamata</taxon>
        <taxon>Bifurcata</taxon>
        <taxon>Gekkota</taxon>
        <taxon>Sphaerodactylidae</taxon>
        <taxon>Sphaerodactylus</taxon>
    </lineage>
</organism>
<comment type="caution">
    <text evidence="1">The sequence shown here is derived from an EMBL/GenBank/DDBJ whole genome shotgun (WGS) entry which is preliminary data.</text>
</comment>
<sequence>MYDFAAEPGNNELTVNEGEIITITNPDVGGGWLEGKNSQGERGLVPSDYVEILREGAKDGISVADQAFFDCLSSTTAQINTQVAKSSGQVGISYLMSSMFLIT</sequence>